<comment type="caution">
    <text evidence="2">The sequence shown here is derived from an EMBL/GenBank/DDBJ whole genome shotgun (WGS) entry which is preliminary data.</text>
</comment>
<evidence type="ECO:0000313" key="3">
    <source>
        <dbReference type="Proteomes" id="UP000265845"/>
    </source>
</evidence>
<protein>
    <recommendedName>
        <fullName evidence="4">DUF1311 domain-containing protein</fullName>
    </recommendedName>
</protein>
<sequence>MLKPTLFISSALILVAGANAQVLDLPDSFERFDVSGVKLGDTPDAAIATLKERGYDCNLRGLIGPDGAPKNEHGNAGYMRCSTTEMVEAGRRSYARAEMDLFFGNLDLSGSGTDASKVFVQKMVFKERYSDQPNLDTMHARIQSKYAGAERRQGKWHVRGQSAPDLEERQEAFEAKRKSCTDMRNQARSNGTTPEEQIEVWECELERAELNYQYLVGQPAQLTADYEIGRNEHYSTMNITAEWPSWLRVQEIHLQASNTARSLEAKKAGPQIDDEVETTF</sequence>
<evidence type="ECO:0000256" key="1">
    <source>
        <dbReference type="SAM" id="SignalP"/>
    </source>
</evidence>
<dbReference type="OrthoDB" id="7627187at2"/>
<reference evidence="2 3" key="1">
    <citation type="submission" date="2018-08" db="EMBL/GenBank/DDBJ databases">
        <title>Henriciella mobilis sp. nov., isolated from seawater.</title>
        <authorList>
            <person name="Cheng H."/>
            <person name="Wu Y.-H."/>
            <person name="Xu X.-W."/>
            <person name="Guo L.-L."/>
        </authorList>
    </citation>
    <scope>NUCLEOTIDE SEQUENCE [LARGE SCALE GENOMIC DNA]</scope>
    <source>
        <strain evidence="2 3">CCUG67844</strain>
    </source>
</reference>
<evidence type="ECO:0000313" key="2">
    <source>
        <dbReference type="EMBL" id="RIJ31678.1"/>
    </source>
</evidence>
<evidence type="ECO:0008006" key="4">
    <source>
        <dbReference type="Google" id="ProtNLM"/>
    </source>
</evidence>
<keyword evidence="1" id="KW-0732">Signal</keyword>
<dbReference type="EMBL" id="QWGA01000003">
    <property type="protein sequence ID" value="RIJ31678.1"/>
    <property type="molecule type" value="Genomic_DNA"/>
</dbReference>
<accession>A0A399RK84</accession>
<dbReference type="AlphaFoldDB" id="A0A399RK84"/>
<gene>
    <name evidence="2" type="ORF">D1222_05395</name>
</gene>
<feature type="signal peptide" evidence="1">
    <location>
        <begin position="1"/>
        <end position="20"/>
    </location>
</feature>
<feature type="chain" id="PRO_5017188310" description="DUF1311 domain-containing protein" evidence="1">
    <location>
        <begin position="21"/>
        <end position="280"/>
    </location>
</feature>
<name>A0A399RK84_9PROT</name>
<dbReference type="RefSeq" id="WP_119453171.1">
    <property type="nucleotide sequence ID" value="NZ_QWGA01000003.1"/>
</dbReference>
<dbReference type="Proteomes" id="UP000265845">
    <property type="component" value="Unassembled WGS sequence"/>
</dbReference>
<proteinExistence type="predicted"/>
<organism evidence="2 3">
    <name type="scientific">Henriciella algicola</name>
    <dbReference type="NCBI Taxonomy" id="1608422"/>
    <lineage>
        <taxon>Bacteria</taxon>
        <taxon>Pseudomonadati</taxon>
        <taxon>Pseudomonadota</taxon>
        <taxon>Alphaproteobacteria</taxon>
        <taxon>Hyphomonadales</taxon>
        <taxon>Hyphomonadaceae</taxon>
        <taxon>Henriciella</taxon>
    </lineage>
</organism>
<keyword evidence="3" id="KW-1185">Reference proteome</keyword>